<organism evidence="6">
    <name type="scientific">uncultured prokaryote</name>
    <dbReference type="NCBI Taxonomy" id="198431"/>
    <lineage>
        <taxon>unclassified sequences</taxon>
        <taxon>environmental samples</taxon>
    </lineage>
</organism>
<dbReference type="PANTHER" id="PTHR30511:SF0">
    <property type="entry name" value="ALANINE RACEMASE, CATABOLIC-RELATED"/>
    <property type="match status" value="1"/>
</dbReference>
<dbReference type="FunFam" id="3.20.20.10:FF:000002">
    <property type="entry name" value="Alanine racemase"/>
    <property type="match status" value="1"/>
</dbReference>
<evidence type="ECO:0000256" key="4">
    <source>
        <dbReference type="SAM" id="MobiDB-lite"/>
    </source>
</evidence>
<dbReference type="CDD" id="cd00430">
    <property type="entry name" value="PLPDE_III_AR"/>
    <property type="match status" value="1"/>
</dbReference>
<dbReference type="AlphaFoldDB" id="A0A0H5Q4Q6"/>
<dbReference type="Gene3D" id="2.40.37.10">
    <property type="entry name" value="Lyase, Ornithine Decarboxylase, Chain A, domain 1"/>
    <property type="match status" value="1"/>
</dbReference>
<reference evidence="6" key="2">
    <citation type="submission" date="2015-07" db="EMBL/GenBank/DDBJ databases">
        <title>Plasmids, circular viruses and viroids from rat gut.</title>
        <authorList>
            <person name="Jorgensen T.J."/>
            <person name="Hansen M.A."/>
            <person name="Xu Z."/>
            <person name="Tabak M.A."/>
            <person name="Sorensen S.J."/>
            <person name="Hansen L.H."/>
        </authorList>
    </citation>
    <scope>NUCLEOTIDE SEQUENCE</scope>
    <source>
        <strain evidence="6">RGFK1083</strain>
    </source>
</reference>
<evidence type="ECO:0000256" key="2">
    <source>
        <dbReference type="ARBA" id="ARBA00022898"/>
    </source>
</evidence>
<keyword evidence="2" id="KW-0663">Pyridoxal phosphate</keyword>
<feature type="domain" description="Alanine racemase C-terminal" evidence="5">
    <location>
        <begin position="256"/>
        <end position="333"/>
    </location>
</feature>
<dbReference type="EMBL" id="LN853664">
    <property type="protein sequence ID" value="CRY96420.1"/>
    <property type="molecule type" value="Genomic_DNA"/>
</dbReference>
<protein>
    <recommendedName>
        <fullName evidence="5">Alanine racemase C-terminal domain-containing protein</fullName>
    </recommendedName>
</protein>
<dbReference type="InterPro" id="IPR000821">
    <property type="entry name" value="Ala_racemase"/>
</dbReference>
<dbReference type="SMART" id="SM01005">
    <property type="entry name" value="Ala_racemase_C"/>
    <property type="match status" value="1"/>
</dbReference>
<dbReference type="SUPFAM" id="SSF50621">
    <property type="entry name" value="Alanine racemase C-terminal domain-like"/>
    <property type="match status" value="1"/>
</dbReference>
<name>A0A0H5Q4Q6_9ZZZZ</name>
<comment type="cofactor">
    <cofactor evidence="1">
        <name>pyridoxal 5'-phosphate</name>
        <dbReference type="ChEBI" id="CHEBI:597326"/>
    </cofactor>
</comment>
<reference evidence="6" key="1">
    <citation type="submission" date="2015-06" db="EMBL/GenBank/DDBJ databases">
        <authorList>
            <person name="Joergensen T."/>
        </authorList>
    </citation>
    <scope>NUCLEOTIDE SEQUENCE</scope>
    <source>
        <strain evidence="6">RGFK1083</strain>
    </source>
</reference>
<dbReference type="InterPro" id="IPR011079">
    <property type="entry name" value="Ala_racemase_C"/>
</dbReference>
<evidence type="ECO:0000313" key="6">
    <source>
        <dbReference type="EMBL" id="CRY96420.1"/>
    </source>
</evidence>
<sequence>MTDKRESRAWVDIDLDALSHNYHAIRDWTRRDGGEPVKLMGMVKANAYGHGAVAVARKLQELGAEMLAVACLAEAVELRQAGVTIPILCLGQTTVDMAGDLLEYDVTQTVGDLELGRALSAAAEAAGKTLSIHIKLDTGMGRLGFMWREGSQARTVEEIKALCALPGLRAEGLYTHFATADEDVDYTELQGRRFQEARAALEQAGIRLENYHCASSAAVLNYPWTHMNMIRPGIALYGHYPDPASEIRGEPRLMPVMTLKARVTSVRTMPVGAKLGYGCTATLTRESRIAVLSIGYADGLPRSLSNKLHVKLHGTPPPPRTGPLTSTPPAVPAWPRGAPGMCWPG</sequence>
<dbReference type="GO" id="GO:0030170">
    <property type="term" value="F:pyridoxal phosphate binding"/>
    <property type="evidence" value="ECO:0007669"/>
    <property type="project" value="TreeGrafter"/>
</dbReference>
<dbReference type="SUPFAM" id="SSF51419">
    <property type="entry name" value="PLP-binding barrel"/>
    <property type="match status" value="1"/>
</dbReference>
<dbReference type="Pfam" id="PF00842">
    <property type="entry name" value="Ala_racemase_C"/>
    <property type="match status" value="1"/>
</dbReference>
<dbReference type="InterPro" id="IPR009006">
    <property type="entry name" value="Ala_racemase/Decarboxylase_C"/>
</dbReference>
<keyword evidence="3" id="KW-0413">Isomerase</keyword>
<dbReference type="PRINTS" id="PR00992">
    <property type="entry name" value="ALARACEMASE"/>
</dbReference>
<proteinExistence type="predicted"/>
<evidence type="ECO:0000256" key="3">
    <source>
        <dbReference type="ARBA" id="ARBA00023235"/>
    </source>
</evidence>
<evidence type="ECO:0000259" key="5">
    <source>
        <dbReference type="SMART" id="SM01005"/>
    </source>
</evidence>
<dbReference type="InterPro" id="IPR001608">
    <property type="entry name" value="Ala_racemase_N"/>
</dbReference>
<evidence type="ECO:0000256" key="1">
    <source>
        <dbReference type="ARBA" id="ARBA00001933"/>
    </source>
</evidence>
<dbReference type="Gene3D" id="3.20.20.10">
    <property type="entry name" value="Alanine racemase"/>
    <property type="match status" value="1"/>
</dbReference>
<dbReference type="PANTHER" id="PTHR30511">
    <property type="entry name" value="ALANINE RACEMASE"/>
    <property type="match status" value="1"/>
</dbReference>
<dbReference type="NCBIfam" id="TIGR00492">
    <property type="entry name" value="alr"/>
    <property type="match status" value="1"/>
</dbReference>
<dbReference type="InterPro" id="IPR029066">
    <property type="entry name" value="PLP-binding_barrel"/>
</dbReference>
<dbReference type="GO" id="GO:0008784">
    <property type="term" value="F:alanine racemase activity"/>
    <property type="evidence" value="ECO:0007669"/>
    <property type="project" value="InterPro"/>
</dbReference>
<feature type="region of interest" description="Disordered" evidence="4">
    <location>
        <begin position="313"/>
        <end position="338"/>
    </location>
</feature>
<dbReference type="Pfam" id="PF01168">
    <property type="entry name" value="Ala_racemase_N"/>
    <property type="match status" value="1"/>
</dbReference>
<dbReference type="GO" id="GO:0030632">
    <property type="term" value="P:D-alanine biosynthetic process"/>
    <property type="evidence" value="ECO:0007669"/>
    <property type="project" value="TreeGrafter"/>
</dbReference>
<accession>A0A0H5Q4Q6</accession>